<evidence type="ECO:0000256" key="1">
    <source>
        <dbReference type="SAM" id="SignalP"/>
    </source>
</evidence>
<dbReference type="Proteomes" id="UP000001745">
    <property type="component" value="Unassembled WGS sequence"/>
</dbReference>
<dbReference type="OMA" id="AYRLDWE"/>
<dbReference type="VEuPathDB" id="FungiDB:TSTA_052570"/>
<keyword evidence="3" id="KW-1185">Reference proteome</keyword>
<evidence type="ECO:0000313" key="3">
    <source>
        <dbReference type="Proteomes" id="UP000001745"/>
    </source>
</evidence>
<dbReference type="AlphaFoldDB" id="B8MPS8"/>
<evidence type="ECO:0000313" key="2">
    <source>
        <dbReference type="EMBL" id="EED12736.1"/>
    </source>
</evidence>
<dbReference type="GeneID" id="8098206"/>
<accession>B8MPS8</accession>
<dbReference type="HOGENOM" id="CLU_1355456_0_0_1"/>
<feature type="chain" id="PRO_5002877888" evidence="1">
    <location>
        <begin position="22"/>
        <end position="202"/>
    </location>
</feature>
<feature type="signal peptide" evidence="1">
    <location>
        <begin position="1"/>
        <end position="21"/>
    </location>
</feature>
<dbReference type="OrthoDB" id="5315324at2759"/>
<dbReference type="InParanoid" id="B8MPS8"/>
<gene>
    <name evidence="2" type="ORF">TSTA_052570</name>
</gene>
<proteinExistence type="predicted"/>
<dbReference type="RefSeq" id="XP_002486847.1">
    <property type="nucleotide sequence ID" value="XM_002486802.1"/>
</dbReference>
<keyword evidence="1" id="KW-0732">Signal</keyword>
<name>B8MPS8_TALSN</name>
<sequence>MKFSTPLILLSVQGHLLGALATKHSASSYPGLTDTDCQIRCPQSTNPSKVILPAIVNIQNATGDWDNALECWEVDTISSSLPGIDNAYRLDWEDGFDAGYQYIFYGESFMQAHSTPEPSLIVVGGGIGDLRMPSGRCLRVQGGDNFFSFGTKGKMTAWWAPGTVVSDFYFKDGVIPEHVVVPELEESQYGRLLKHQQERLDL</sequence>
<reference evidence="3" key="1">
    <citation type="journal article" date="2015" name="Genome Announc.">
        <title>Genome sequence of the AIDS-associated pathogen Penicillium marneffei (ATCC18224) and its near taxonomic relative Talaromyces stipitatus (ATCC10500).</title>
        <authorList>
            <person name="Nierman W.C."/>
            <person name="Fedorova-Abrams N.D."/>
            <person name="Andrianopoulos A."/>
        </authorList>
    </citation>
    <scope>NUCLEOTIDE SEQUENCE [LARGE SCALE GENOMIC DNA]</scope>
    <source>
        <strain evidence="3">ATCC 10500 / CBS 375.48 / QM 6759 / NRRL 1006</strain>
    </source>
</reference>
<dbReference type="EMBL" id="EQ962659">
    <property type="protein sequence ID" value="EED12736.1"/>
    <property type="molecule type" value="Genomic_DNA"/>
</dbReference>
<protein>
    <submittedName>
        <fullName evidence="2">Uncharacterized protein</fullName>
    </submittedName>
</protein>
<organism evidence="2 3">
    <name type="scientific">Talaromyces stipitatus (strain ATCC 10500 / CBS 375.48 / QM 6759 / NRRL 1006)</name>
    <name type="common">Penicillium stipitatum</name>
    <dbReference type="NCBI Taxonomy" id="441959"/>
    <lineage>
        <taxon>Eukaryota</taxon>
        <taxon>Fungi</taxon>
        <taxon>Dikarya</taxon>
        <taxon>Ascomycota</taxon>
        <taxon>Pezizomycotina</taxon>
        <taxon>Eurotiomycetes</taxon>
        <taxon>Eurotiomycetidae</taxon>
        <taxon>Eurotiales</taxon>
        <taxon>Trichocomaceae</taxon>
        <taxon>Talaromyces</taxon>
        <taxon>Talaromyces sect. Talaromyces</taxon>
    </lineage>
</organism>